<dbReference type="Gene3D" id="3.40.50.300">
    <property type="entry name" value="P-loop containing nucleotide triphosphate hydrolases"/>
    <property type="match status" value="1"/>
</dbReference>
<evidence type="ECO:0000256" key="1">
    <source>
        <dbReference type="ARBA" id="ARBA00004202"/>
    </source>
</evidence>
<dbReference type="PANTHER" id="PTHR42711:SF1">
    <property type="entry name" value="ABC-TRANSPORT PROTEIN, ATP-BINDING COMPONENT"/>
    <property type="match status" value="1"/>
</dbReference>
<evidence type="ECO:0000313" key="8">
    <source>
        <dbReference type="EMBL" id="MFJ6038155.1"/>
    </source>
</evidence>
<organism evidence="8 9">
    <name type="scientific">Streptomyces ardesiacus</name>
    <dbReference type="NCBI Taxonomy" id="285564"/>
    <lineage>
        <taxon>Bacteria</taxon>
        <taxon>Bacillati</taxon>
        <taxon>Actinomycetota</taxon>
        <taxon>Actinomycetes</taxon>
        <taxon>Kitasatosporales</taxon>
        <taxon>Streptomycetaceae</taxon>
        <taxon>Streptomyces</taxon>
    </lineage>
</organism>
<sequence length="346" mass="38553">MTETTRKQRPRTTRTTGPEPVTGAGAAAFIELEGVEKVFDVRKKTGFLKRERRQVRAVDGLSFTVSRGEVVGYIGPNGAGKSTTIKMLTGILTPSGGRLRVAGIDPSRERTRLAHRMGVVFGQRTTLWWDLPLIDSYRLMHRMYRIPDARYRENLDRCVELLQLQDLLDVPVRQLSLGQRMRGDIAAALLHDPEVVYLDEPTIGLDVVSKTKVRGFLRDLNADRGTTVLLTTHDLQDIEQLCSRVMVIDHGRLMYDGPLEGLHEAGESERTLVVDLERELPPIEAPEPARVVRVEGPRQWLAFPASASAAGLVADVAARYPLVDLSVREPDIESVIAKMYEERAGA</sequence>
<dbReference type="InterPro" id="IPR027417">
    <property type="entry name" value="P-loop_NTPase"/>
</dbReference>
<evidence type="ECO:0000256" key="2">
    <source>
        <dbReference type="ARBA" id="ARBA00022448"/>
    </source>
</evidence>
<dbReference type="Proteomes" id="UP001617907">
    <property type="component" value="Unassembled WGS sequence"/>
</dbReference>
<dbReference type="SMART" id="SM00382">
    <property type="entry name" value="AAA"/>
    <property type="match status" value="1"/>
</dbReference>
<name>A0ABW8HBK4_9ACTN</name>
<keyword evidence="9" id="KW-1185">Reference proteome</keyword>
<dbReference type="PANTHER" id="PTHR42711">
    <property type="entry name" value="ABC TRANSPORTER ATP-BINDING PROTEIN"/>
    <property type="match status" value="1"/>
</dbReference>
<evidence type="ECO:0000256" key="6">
    <source>
        <dbReference type="SAM" id="MobiDB-lite"/>
    </source>
</evidence>
<reference evidence="8 9" key="1">
    <citation type="submission" date="2024-10" db="EMBL/GenBank/DDBJ databases">
        <title>The Natural Products Discovery Center: Release of the First 8490 Sequenced Strains for Exploring Actinobacteria Biosynthetic Diversity.</title>
        <authorList>
            <person name="Kalkreuter E."/>
            <person name="Kautsar S.A."/>
            <person name="Yang D."/>
            <person name="Bader C.D."/>
            <person name="Teijaro C.N."/>
            <person name="Fluegel L."/>
            <person name="Davis C.M."/>
            <person name="Simpson J.R."/>
            <person name="Lauterbach L."/>
            <person name="Steele A.D."/>
            <person name="Gui C."/>
            <person name="Meng S."/>
            <person name="Li G."/>
            <person name="Viehrig K."/>
            <person name="Ye F."/>
            <person name="Su P."/>
            <person name="Kiefer A.F."/>
            <person name="Nichols A."/>
            <person name="Cepeda A.J."/>
            <person name="Yan W."/>
            <person name="Fan B."/>
            <person name="Jiang Y."/>
            <person name="Adhikari A."/>
            <person name="Zheng C.-J."/>
            <person name="Schuster L."/>
            <person name="Cowan T.M."/>
            <person name="Smanski M.J."/>
            <person name="Chevrette M.G."/>
            <person name="De Carvalho L.P.S."/>
            <person name="Shen B."/>
        </authorList>
    </citation>
    <scope>NUCLEOTIDE SEQUENCE [LARGE SCALE GENOMIC DNA]</scope>
    <source>
        <strain evidence="8 9">NPDC093086</strain>
    </source>
</reference>
<evidence type="ECO:0000313" key="9">
    <source>
        <dbReference type="Proteomes" id="UP001617907"/>
    </source>
</evidence>
<feature type="region of interest" description="Disordered" evidence="6">
    <location>
        <begin position="1"/>
        <end position="22"/>
    </location>
</feature>
<evidence type="ECO:0000259" key="7">
    <source>
        <dbReference type="PROSITE" id="PS50893"/>
    </source>
</evidence>
<evidence type="ECO:0000256" key="5">
    <source>
        <dbReference type="ARBA" id="ARBA00023251"/>
    </source>
</evidence>
<accession>A0ABW8HBK4</accession>
<keyword evidence="3" id="KW-0547">Nucleotide-binding</keyword>
<dbReference type="InterPro" id="IPR050763">
    <property type="entry name" value="ABC_transporter_ATP-binding"/>
</dbReference>
<proteinExistence type="predicted"/>
<evidence type="ECO:0000256" key="3">
    <source>
        <dbReference type="ARBA" id="ARBA00022741"/>
    </source>
</evidence>
<keyword evidence="2" id="KW-0813">Transport</keyword>
<evidence type="ECO:0000256" key="4">
    <source>
        <dbReference type="ARBA" id="ARBA00022840"/>
    </source>
</evidence>
<gene>
    <name evidence="8" type="ORF">ACIQFM_18075</name>
</gene>
<dbReference type="GO" id="GO:0005524">
    <property type="term" value="F:ATP binding"/>
    <property type="evidence" value="ECO:0007669"/>
    <property type="project" value="UniProtKB-KW"/>
</dbReference>
<dbReference type="InterPro" id="IPR003593">
    <property type="entry name" value="AAA+_ATPase"/>
</dbReference>
<comment type="caution">
    <text evidence="8">The sequence shown here is derived from an EMBL/GenBank/DDBJ whole genome shotgun (WGS) entry which is preliminary data.</text>
</comment>
<keyword evidence="5" id="KW-0046">Antibiotic resistance</keyword>
<protein>
    <submittedName>
        <fullName evidence="8">ATP-binding cassette domain-containing protein</fullName>
    </submittedName>
</protein>
<dbReference type="PROSITE" id="PS50893">
    <property type="entry name" value="ABC_TRANSPORTER_2"/>
    <property type="match status" value="1"/>
</dbReference>
<dbReference type="EMBL" id="JBIVPC010000009">
    <property type="protein sequence ID" value="MFJ6038155.1"/>
    <property type="molecule type" value="Genomic_DNA"/>
</dbReference>
<feature type="domain" description="ABC transporter" evidence="7">
    <location>
        <begin position="30"/>
        <end position="275"/>
    </location>
</feature>
<dbReference type="InterPro" id="IPR003439">
    <property type="entry name" value="ABC_transporter-like_ATP-bd"/>
</dbReference>
<dbReference type="RefSeq" id="WP_234436627.1">
    <property type="nucleotide sequence ID" value="NZ_JBEOTR010000005.1"/>
</dbReference>
<dbReference type="SUPFAM" id="SSF52540">
    <property type="entry name" value="P-loop containing nucleoside triphosphate hydrolases"/>
    <property type="match status" value="1"/>
</dbReference>
<keyword evidence="4 8" id="KW-0067">ATP-binding</keyword>
<dbReference type="Pfam" id="PF00005">
    <property type="entry name" value="ABC_tran"/>
    <property type="match status" value="1"/>
</dbReference>
<comment type="subcellular location">
    <subcellularLocation>
        <location evidence="1">Cell membrane</location>
        <topology evidence="1">Peripheral membrane protein</topology>
    </subcellularLocation>
</comment>